<dbReference type="EMBL" id="QRAN01000006">
    <property type="protein sequence ID" value="RLQ22493.1"/>
    <property type="molecule type" value="Genomic_DNA"/>
</dbReference>
<dbReference type="RefSeq" id="WP_117953634.1">
    <property type="nucleotide sequence ID" value="NZ_QRAN01000006.1"/>
</dbReference>
<name>A0A3L7E2C0_9GAMM</name>
<accession>A0A3L7E2C0</accession>
<evidence type="ECO:0000313" key="3">
    <source>
        <dbReference type="Proteomes" id="UP000265509"/>
    </source>
</evidence>
<protein>
    <submittedName>
        <fullName evidence="2">Uncharacterized protein</fullName>
    </submittedName>
</protein>
<dbReference type="AlphaFoldDB" id="A0A3L7E2C0"/>
<evidence type="ECO:0000256" key="1">
    <source>
        <dbReference type="SAM" id="SignalP"/>
    </source>
</evidence>
<comment type="caution">
    <text evidence="2">The sequence shown here is derived from an EMBL/GenBank/DDBJ whole genome shotgun (WGS) entry which is preliminary data.</text>
</comment>
<keyword evidence="3" id="KW-1185">Reference proteome</keyword>
<proteinExistence type="predicted"/>
<dbReference type="Proteomes" id="UP000265509">
    <property type="component" value="Unassembled WGS sequence"/>
</dbReference>
<feature type="signal peptide" evidence="1">
    <location>
        <begin position="1"/>
        <end position="30"/>
    </location>
</feature>
<reference evidence="2 3" key="1">
    <citation type="submission" date="2018-07" db="EMBL/GenBank/DDBJ databases">
        <title>Halioglobus sp. genome submission.</title>
        <authorList>
            <person name="Ye M.-Q."/>
            <person name="Du Z.-J."/>
        </authorList>
    </citation>
    <scope>NUCLEOTIDE SEQUENCE [LARGE SCALE GENOMIC DNA]</scope>
    <source>
        <strain evidence="2 3">U0301</strain>
    </source>
</reference>
<organism evidence="2 3">
    <name type="scientific">Seongchinamella sediminis</name>
    <dbReference type="NCBI Taxonomy" id="2283635"/>
    <lineage>
        <taxon>Bacteria</taxon>
        <taxon>Pseudomonadati</taxon>
        <taxon>Pseudomonadota</taxon>
        <taxon>Gammaproteobacteria</taxon>
        <taxon>Cellvibrionales</taxon>
        <taxon>Halieaceae</taxon>
        <taxon>Seongchinamella</taxon>
    </lineage>
</organism>
<feature type="chain" id="PRO_5018292068" evidence="1">
    <location>
        <begin position="31"/>
        <end position="281"/>
    </location>
</feature>
<sequence>MSNNKRSLNKRMLALTCGWTLALGQGWAFAVTRDGDEARPKINLFPTSVVESLSQTSRTARDMESDMYDVVARLEKQKQAYESTGCDNSDDQGCVQLRKAIRGSYKDMLEVMQDSIPDMRSSLDATVDSMGSSLRGELGRKMTPADVQRILGGRTGSVSGMNAAASTVSRQGKLSRMFSRYYELVRRGGKQADALPVLASQIYLDSMQSLYYLDLIEAEIGSQSTELVLELEWGELTDQITATVTDVKVLLWGEEDQSQEILEVGLGEASPEDEYQDLLVR</sequence>
<gene>
    <name evidence="2" type="ORF">DWB85_07700</name>
</gene>
<dbReference type="OrthoDB" id="5731834at2"/>
<evidence type="ECO:0000313" key="2">
    <source>
        <dbReference type="EMBL" id="RLQ22493.1"/>
    </source>
</evidence>
<keyword evidence="1" id="KW-0732">Signal</keyword>